<dbReference type="GO" id="GO:0070402">
    <property type="term" value="F:NADPH binding"/>
    <property type="evidence" value="ECO:0007669"/>
    <property type="project" value="TreeGrafter"/>
</dbReference>
<proteinExistence type="inferred from homology"/>
<keyword evidence="3" id="KW-0521">NADP</keyword>
<sequence>MSSLIIGGSKSELASHLSSKYLNNDKNSLLVYQGCKKSVSLPQFSNVSYTLQADAVNTQVANMSKYLKNQTVVGVLIEDLDSEYNRRLNPTEDFSKWINIENVSGLLKMWADGQNRPDNGSLILLENNKQKLAIPSFLKTR</sequence>
<gene>
    <name evidence="5" type="ORF">PPERSA_00689</name>
</gene>
<evidence type="ECO:0000313" key="6">
    <source>
        <dbReference type="Proteomes" id="UP000054937"/>
    </source>
</evidence>
<comment type="similarity">
    <text evidence="1">Belongs to the short-chain dehydrogenases/reductases (SDR) family.</text>
</comment>
<protein>
    <submittedName>
        <fullName evidence="5">Uncharacterized protein</fullName>
    </submittedName>
</protein>
<dbReference type="GO" id="GO:0005737">
    <property type="term" value="C:cytoplasm"/>
    <property type="evidence" value="ECO:0007669"/>
    <property type="project" value="TreeGrafter"/>
</dbReference>
<dbReference type="GO" id="GO:0004155">
    <property type="term" value="F:6,7-dihydropteridine reductase activity"/>
    <property type="evidence" value="ECO:0007669"/>
    <property type="project" value="TreeGrafter"/>
</dbReference>
<evidence type="ECO:0000256" key="1">
    <source>
        <dbReference type="ARBA" id="ARBA00006484"/>
    </source>
</evidence>
<accession>A0A0V0QSX8</accession>
<comment type="subunit">
    <text evidence="2">Homodimer.</text>
</comment>
<dbReference type="InParanoid" id="A0A0V0QSX8"/>
<dbReference type="AlphaFoldDB" id="A0A0V0QSX8"/>
<reference evidence="5 6" key="1">
    <citation type="journal article" date="2015" name="Sci. Rep.">
        <title>Genome of the facultative scuticociliatosis pathogen Pseudocohnilembus persalinus provides insight into its virulence through horizontal gene transfer.</title>
        <authorList>
            <person name="Xiong J."/>
            <person name="Wang G."/>
            <person name="Cheng J."/>
            <person name="Tian M."/>
            <person name="Pan X."/>
            <person name="Warren A."/>
            <person name="Jiang C."/>
            <person name="Yuan D."/>
            <person name="Miao W."/>
        </authorList>
    </citation>
    <scope>NUCLEOTIDE SEQUENCE [LARGE SCALE GENOMIC DNA]</scope>
    <source>
        <strain evidence="5">36N120E</strain>
    </source>
</reference>
<dbReference type="EMBL" id="LDAU01000109">
    <property type="protein sequence ID" value="KRX05388.1"/>
    <property type="molecule type" value="Genomic_DNA"/>
</dbReference>
<dbReference type="GO" id="GO:0006729">
    <property type="term" value="P:tetrahydrobiopterin biosynthetic process"/>
    <property type="evidence" value="ECO:0007669"/>
    <property type="project" value="TreeGrafter"/>
</dbReference>
<keyword evidence="6" id="KW-1185">Reference proteome</keyword>
<dbReference type="PANTHER" id="PTHR15104:SF0">
    <property type="entry name" value="DIHYDROPTERIDINE REDUCTASE"/>
    <property type="match status" value="1"/>
</dbReference>
<dbReference type="PANTHER" id="PTHR15104">
    <property type="entry name" value="DIHYDROPTERIDINE REDUCTASE"/>
    <property type="match status" value="1"/>
</dbReference>
<name>A0A0V0QSX8_PSEPJ</name>
<evidence type="ECO:0000313" key="5">
    <source>
        <dbReference type="EMBL" id="KRX05388.1"/>
    </source>
</evidence>
<dbReference type="Proteomes" id="UP000054937">
    <property type="component" value="Unassembled WGS sequence"/>
</dbReference>
<evidence type="ECO:0000256" key="4">
    <source>
        <dbReference type="ARBA" id="ARBA00023002"/>
    </source>
</evidence>
<keyword evidence="4" id="KW-0560">Oxidoreductase</keyword>
<dbReference type="GO" id="GO:0006559">
    <property type="term" value="P:L-phenylalanine catabolic process"/>
    <property type="evidence" value="ECO:0007669"/>
    <property type="project" value="TreeGrafter"/>
</dbReference>
<evidence type="ECO:0000256" key="2">
    <source>
        <dbReference type="ARBA" id="ARBA00011738"/>
    </source>
</evidence>
<evidence type="ECO:0000256" key="3">
    <source>
        <dbReference type="ARBA" id="ARBA00022857"/>
    </source>
</evidence>
<dbReference type="GO" id="GO:0070404">
    <property type="term" value="F:NADH binding"/>
    <property type="evidence" value="ECO:0007669"/>
    <property type="project" value="TreeGrafter"/>
</dbReference>
<dbReference type="OrthoDB" id="1204at2759"/>
<organism evidence="5 6">
    <name type="scientific">Pseudocohnilembus persalinus</name>
    <name type="common">Ciliate</name>
    <dbReference type="NCBI Taxonomy" id="266149"/>
    <lineage>
        <taxon>Eukaryota</taxon>
        <taxon>Sar</taxon>
        <taxon>Alveolata</taxon>
        <taxon>Ciliophora</taxon>
        <taxon>Intramacronucleata</taxon>
        <taxon>Oligohymenophorea</taxon>
        <taxon>Scuticociliatia</taxon>
        <taxon>Philasterida</taxon>
        <taxon>Pseudocohnilembidae</taxon>
        <taxon>Pseudocohnilembus</taxon>
    </lineage>
</organism>
<comment type="caution">
    <text evidence="5">The sequence shown here is derived from an EMBL/GenBank/DDBJ whole genome shotgun (WGS) entry which is preliminary data.</text>
</comment>